<name>B9Y5K7_9FIRM</name>
<reference evidence="1 2" key="1">
    <citation type="submission" date="2008-12" db="EMBL/GenBank/DDBJ databases">
        <authorList>
            <person name="Fulton L."/>
            <person name="Clifton S."/>
            <person name="Fulton B."/>
            <person name="Xu J."/>
            <person name="Minx P."/>
            <person name="Pepin K.H."/>
            <person name="Johnson M."/>
            <person name="Bhonagiri V."/>
            <person name="Nash W.E."/>
            <person name="Mardis E.R."/>
            <person name="Wilson R.K."/>
        </authorList>
    </citation>
    <scope>NUCLEOTIDE SEQUENCE [LARGE SCALE GENOMIC DNA]</scope>
    <source>
        <strain evidence="1 2">DSM 12042</strain>
    </source>
</reference>
<organism evidence="1 2">
    <name type="scientific">Holdemania filiformis DSM 12042</name>
    <dbReference type="NCBI Taxonomy" id="545696"/>
    <lineage>
        <taxon>Bacteria</taxon>
        <taxon>Bacillati</taxon>
        <taxon>Bacillota</taxon>
        <taxon>Erysipelotrichia</taxon>
        <taxon>Erysipelotrichales</taxon>
        <taxon>Erysipelotrichaceae</taxon>
        <taxon>Holdemania</taxon>
    </lineage>
</organism>
<dbReference type="EMBL" id="ACCF01000062">
    <property type="protein sequence ID" value="EEF68731.1"/>
    <property type="molecule type" value="Genomic_DNA"/>
</dbReference>
<sequence length="50" mass="5988">MECGEGVDNKFFTGEKTPEIRRMDRSRGFSCGYLRICLTFPRWYNYNTIK</sequence>
<protein>
    <submittedName>
        <fullName evidence="1">Uncharacterized protein</fullName>
    </submittedName>
</protein>
<gene>
    <name evidence="1" type="ORF">HOLDEFILI_01089</name>
</gene>
<dbReference type="STRING" id="545696.HOLDEFILI_01089"/>
<dbReference type="Proteomes" id="UP000005950">
    <property type="component" value="Unassembled WGS sequence"/>
</dbReference>
<reference evidence="1 2" key="2">
    <citation type="submission" date="2009-02" db="EMBL/GenBank/DDBJ databases">
        <title>Draft genome sequence of Holdemania filiformis DSM 12042.</title>
        <authorList>
            <person name="Sudarsanam P."/>
            <person name="Ley R."/>
            <person name="Guruge J."/>
            <person name="Turnbaugh P.J."/>
            <person name="Mahowald M."/>
            <person name="Liep D."/>
            <person name="Gordon J."/>
        </authorList>
    </citation>
    <scope>NUCLEOTIDE SEQUENCE [LARGE SCALE GENOMIC DNA]</scope>
    <source>
        <strain evidence="1 2">DSM 12042</strain>
    </source>
</reference>
<accession>B9Y5K7</accession>
<evidence type="ECO:0000313" key="2">
    <source>
        <dbReference type="Proteomes" id="UP000005950"/>
    </source>
</evidence>
<dbReference type="HOGENOM" id="CLU_3118619_0_0_9"/>
<dbReference type="AlphaFoldDB" id="B9Y5K7"/>
<evidence type="ECO:0000313" key="1">
    <source>
        <dbReference type="EMBL" id="EEF68731.1"/>
    </source>
</evidence>
<proteinExistence type="predicted"/>
<comment type="caution">
    <text evidence="1">The sequence shown here is derived from an EMBL/GenBank/DDBJ whole genome shotgun (WGS) entry which is preliminary data.</text>
</comment>